<evidence type="ECO:0000313" key="6">
    <source>
        <dbReference type="EMBL" id="TQB73522.1"/>
    </source>
</evidence>
<accession>A0A507QZG3</accession>
<dbReference type="InterPro" id="IPR012340">
    <property type="entry name" value="NA-bd_OB-fold"/>
</dbReference>
<evidence type="ECO:0000256" key="4">
    <source>
        <dbReference type="SAM" id="MobiDB-lite"/>
    </source>
</evidence>
<name>A0A507QZG3_MONPU</name>
<comment type="caution">
    <text evidence="6">The sequence shown here is derived from an EMBL/GenBank/DDBJ whole genome shotgun (WGS) entry which is preliminary data.</text>
</comment>
<gene>
    <name evidence="6" type="ORF">MPDQ_005724</name>
</gene>
<dbReference type="SUPFAM" id="SSF50249">
    <property type="entry name" value="Nucleic acid-binding proteins"/>
    <property type="match status" value="1"/>
</dbReference>
<dbReference type="EMBL" id="VIFY01000042">
    <property type="protein sequence ID" value="TQB73522.1"/>
    <property type="molecule type" value="Genomic_DNA"/>
</dbReference>
<dbReference type="Pfam" id="PF10451">
    <property type="entry name" value="Stn1"/>
    <property type="match status" value="1"/>
</dbReference>
<evidence type="ECO:0000256" key="2">
    <source>
        <dbReference type="ARBA" id="ARBA00022454"/>
    </source>
</evidence>
<organism evidence="6 7">
    <name type="scientific">Monascus purpureus</name>
    <name type="common">Red mold</name>
    <name type="synonym">Monascus anka</name>
    <dbReference type="NCBI Taxonomy" id="5098"/>
    <lineage>
        <taxon>Eukaryota</taxon>
        <taxon>Fungi</taxon>
        <taxon>Dikarya</taxon>
        <taxon>Ascomycota</taxon>
        <taxon>Pezizomycotina</taxon>
        <taxon>Eurotiomycetes</taxon>
        <taxon>Eurotiomycetidae</taxon>
        <taxon>Eurotiales</taxon>
        <taxon>Aspergillaceae</taxon>
        <taxon>Monascus</taxon>
    </lineage>
</organism>
<dbReference type="Gene3D" id="2.40.50.140">
    <property type="entry name" value="Nucleic acid-binding proteins"/>
    <property type="match status" value="1"/>
</dbReference>
<feature type="region of interest" description="Disordered" evidence="4">
    <location>
        <begin position="203"/>
        <end position="238"/>
    </location>
</feature>
<dbReference type="GO" id="GO:0000781">
    <property type="term" value="C:chromosome, telomeric region"/>
    <property type="evidence" value="ECO:0007669"/>
    <property type="project" value="UniProtKB-SubCell"/>
</dbReference>
<dbReference type="Proteomes" id="UP000319663">
    <property type="component" value="Unassembled WGS sequence"/>
</dbReference>
<dbReference type="AlphaFoldDB" id="A0A507QZG3"/>
<keyword evidence="7" id="KW-1185">Reference proteome</keyword>
<feature type="domain" description="CST complex subunit Stn1 N-terminal" evidence="5">
    <location>
        <begin position="49"/>
        <end position="93"/>
    </location>
</feature>
<proteinExistence type="predicted"/>
<sequence length="238" mass="27141">MAVPVENKKDDFVFYPAFCFKASPTHFSWVKMTATDMQRLVKIKGFEGQNTFFYNNHPIRFVTLVGLIVARTEAYRRTILTLDDSSGATVDIVVLRAENPVDAPTTAAATETAETAMAPSHLTATAKTPLDIASLVPGALVKVKGTLSTFRAVTQVQLERFFPVPNTKAEMQFLRDRVQYLVDILSVPWVLTDEEVEQLRLEADEEGREAEEARIRREQRARRRVEREEKDRRRIRKI</sequence>
<comment type="subcellular location">
    <subcellularLocation>
        <location evidence="1">Chromosome</location>
        <location evidence="1">Telomere</location>
    </subcellularLocation>
</comment>
<reference evidence="6 7" key="1">
    <citation type="submission" date="2019-06" db="EMBL/GenBank/DDBJ databases">
        <title>Wine fermentation using esterase from Monascus purpureus.</title>
        <authorList>
            <person name="Geng C."/>
            <person name="Zhang Y."/>
        </authorList>
    </citation>
    <scope>NUCLEOTIDE SEQUENCE [LARGE SCALE GENOMIC DNA]</scope>
    <source>
        <strain evidence="6">HQ1</strain>
    </source>
</reference>
<keyword evidence="2" id="KW-0158">Chromosome</keyword>
<keyword evidence="3" id="KW-0779">Telomere</keyword>
<evidence type="ECO:0000256" key="3">
    <source>
        <dbReference type="ARBA" id="ARBA00022895"/>
    </source>
</evidence>
<dbReference type="InterPro" id="IPR018856">
    <property type="entry name" value="Stn1_N"/>
</dbReference>
<evidence type="ECO:0000259" key="5">
    <source>
        <dbReference type="Pfam" id="PF10451"/>
    </source>
</evidence>
<dbReference type="STRING" id="5098.A0A507QZG3"/>
<evidence type="ECO:0000256" key="1">
    <source>
        <dbReference type="ARBA" id="ARBA00004574"/>
    </source>
</evidence>
<evidence type="ECO:0000313" key="7">
    <source>
        <dbReference type="Proteomes" id="UP000319663"/>
    </source>
</evidence>
<protein>
    <recommendedName>
        <fullName evidence="5">CST complex subunit Stn1 N-terminal domain-containing protein</fullName>
    </recommendedName>
</protein>